<evidence type="ECO:0000313" key="2">
    <source>
        <dbReference type="EMBL" id="UGS26746.1"/>
    </source>
</evidence>
<dbReference type="EMBL" id="CP082781">
    <property type="protein sequence ID" value="UGS26746.1"/>
    <property type="molecule type" value="Genomic_DNA"/>
</dbReference>
<gene>
    <name evidence="2" type="ORF">K8F61_00460</name>
</gene>
<feature type="transmembrane region" description="Helical" evidence="1">
    <location>
        <begin position="102"/>
        <end position="124"/>
    </location>
</feature>
<organism evidence="2 3">
    <name type="scientific">Microbacterium resistens</name>
    <dbReference type="NCBI Taxonomy" id="156977"/>
    <lineage>
        <taxon>Bacteria</taxon>
        <taxon>Bacillati</taxon>
        <taxon>Actinomycetota</taxon>
        <taxon>Actinomycetes</taxon>
        <taxon>Micrococcales</taxon>
        <taxon>Microbacteriaceae</taxon>
        <taxon>Microbacterium</taxon>
    </lineage>
</organism>
<accession>A0ABY3RV15</accession>
<proteinExistence type="predicted"/>
<feature type="transmembrane region" description="Helical" evidence="1">
    <location>
        <begin position="34"/>
        <end position="55"/>
    </location>
</feature>
<name>A0ABY3RV15_9MICO</name>
<protein>
    <submittedName>
        <fullName evidence="2">Uncharacterized protein</fullName>
    </submittedName>
</protein>
<keyword evidence="1" id="KW-0472">Membrane</keyword>
<feature type="transmembrane region" description="Helical" evidence="1">
    <location>
        <begin position="136"/>
        <end position="155"/>
    </location>
</feature>
<keyword evidence="1" id="KW-1133">Transmembrane helix</keyword>
<evidence type="ECO:0000313" key="3">
    <source>
        <dbReference type="Proteomes" id="UP001199642"/>
    </source>
</evidence>
<keyword evidence="3" id="KW-1185">Reference proteome</keyword>
<dbReference type="Proteomes" id="UP001199642">
    <property type="component" value="Chromosome"/>
</dbReference>
<evidence type="ECO:0000256" key="1">
    <source>
        <dbReference type="SAM" id="Phobius"/>
    </source>
</evidence>
<feature type="transmembrane region" description="Helical" evidence="1">
    <location>
        <begin position="188"/>
        <end position="210"/>
    </location>
</feature>
<feature type="transmembrane region" description="Helical" evidence="1">
    <location>
        <begin position="162"/>
        <end position="182"/>
    </location>
</feature>
<keyword evidence="1" id="KW-0812">Transmembrane</keyword>
<feature type="transmembrane region" description="Helical" evidence="1">
    <location>
        <begin position="67"/>
        <end position="90"/>
    </location>
</feature>
<reference evidence="2 3" key="1">
    <citation type="submission" date="2023-01" db="EMBL/GenBank/DDBJ databases">
        <title>Characterization of estradiol degrading bacteria Microbacterium sp. MZT7 and reveal degrading genes through genome analysis.</title>
        <authorList>
            <person name="Hao P."/>
            <person name="Gao Y."/>
        </authorList>
    </citation>
    <scope>NUCLEOTIDE SEQUENCE [LARGE SCALE GENOMIC DNA]</scope>
    <source>
        <strain evidence="2 3">MZT7</strain>
    </source>
</reference>
<sequence length="223" mass="23542">MSENDEGDAPLSPERMLALLEDQQRTVTGRMAAFVPWILASWGVAWLAGFLVLWSDASGRPAGQPPSAVAAIVFAALLVAAGAASAVLGVRSGRGTRGTRESAVIGIVYGNLWWLGSLAVWAIGQALVRAGMPADALGTFYPAVFIFYAGIMYVMSGLIWKAYPMMVLGVWSVVVSAVGAFLPPPAHYLLYAFAGGGAFLLVALWSAWWVGRARRRVAAAGAR</sequence>
<dbReference type="RefSeq" id="WP_231820336.1">
    <property type="nucleotide sequence ID" value="NZ_CP082781.1"/>
</dbReference>